<feature type="region of interest" description="Disordered" evidence="1">
    <location>
        <begin position="58"/>
        <end position="84"/>
    </location>
</feature>
<reference evidence="2" key="1">
    <citation type="submission" date="2015-03" db="EMBL/GenBank/DDBJ databases">
        <title>Wuchereria bancrofti Genome Sequencing Papua New Guinea Strain.</title>
        <authorList>
            <person name="Small S.T."/>
            <person name="Serre D."/>
            <person name="Zimmerman P.A."/>
        </authorList>
    </citation>
    <scope>NUCLEOTIDE SEQUENCE [LARGE SCALE GENOMIC DNA]</scope>
    <source>
        <strain evidence="2">pt0022</strain>
    </source>
</reference>
<reference evidence="3" key="3">
    <citation type="submission" date="2024-02" db="UniProtKB">
        <authorList>
            <consortium name="WormBaseParasite"/>
        </authorList>
    </citation>
    <scope>IDENTIFICATION</scope>
    <source>
        <strain evidence="3">pt0022</strain>
    </source>
</reference>
<sequence>MEVNTVDYLINDLQVADLSEQNLGQLDELHGRLKSLITRLRDEPKLLQQLNEVEDENECLKSEVNEENERDMETSDKITTLNDGPISSRTRSHVILSVFFSRLKCLCRQIGRKY</sequence>
<evidence type="ECO:0000313" key="2">
    <source>
        <dbReference type="Proteomes" id="UP000093561"/>
    </source>
</evidence>
<protein>
    <submittedName>
        <fullName evidence="3">Uncharacterized protein</fullName>
    </submittedName>
</protein>
<dbReference type="Proteomes" id="UP000093561">
    <property type="component" value="Unassembled WGS sequence"/>
</dbReference>
<evidence type="ECO:0000313" key="3">
    <source>
        <dbReference type="WBParaSite" id="mrna-Wban_07769"/>
    </source>
</evidence>
<dbReference type="AlphaFoldDB" id="A0AAF5PYD4"/>
<reference evidence="2" key="2">
    <citation type="journal article" date="2016" name="Mol. Ecol.">
        <title>Population genomics of the filarial nematode parasite Wuchereria bancrofti from mosquitoes.</title>
        <authorList>
            <person name="Small S.T."/>
            <person name="Reimer L.J."/>
            <person name="Tisch D.J."/>
            <person name="King C.L."/>
            <person name="Christensen B.M."/>
            <person name="Siba P.M."/>
            <person name="Kazura J.W."/>
            <person name="Serre D."/>
            <person name="Zimmerman P.A."/>
        </authorList>
    </citation>
    <scope>NUCLEOTIDE SEQUENCE</scope>
    <source>
        <strain evidence="2">pt0022</strain>
    </source>
</reference>
<dbReference type="WBParaSite" id="mrna-Wban_07769">
    <property type="protein sequence ID" value="mrna-Wban_07769"/>
    <property type="gene ID" value="Wban_07769"/>
</dbReference>
<organism evidence="2 3">
    <name type="scientific">Wuchereria bancrofti</name>
    <dbReference type="NCBI Taxonomy" id="6293"/>
    <lineage>
        <taxon>Eukaryota</taxon>
        <taxon>Metazoa</taxon>
        <taxon>Ecdysozoa</taxon>
        <taxon>Nematoda</taxon>
        <taxon>Chromadorea</taxon>
        <taxon>Rhabditida</taxon>
        <taxon>Spirurina</taxon>
        <taxon>Spiruromorpha</taxon>
        <taxon>Filarioidea</taxon>
        <taxon>Onchocercidae</taxon>
        <taxon>Wuchereria</taxon>
    </lineage>
</organism>
<proteinExistence type="predicted"/>
<evidence type="ECO:0000256" key="1">
    <source>
        <dbReference type="SAM" id="MobiDB-lite"/>
    </source>
</evidence>
<name>A0AAF5PYD4_WUCBA</name>
<accession>A0AAF5PYD4</accession>